<dbReference type="AlphaFoldDB" id="A0A087US30"/>
<evidence type="ECO:0000256" key="10">
    <source>
        <dbReference type="ARBA" id="ARBA00022786"/>
    </source>
</evidence>
<evidence type="ECO:0000256" key="5">
    <source>
        <dbReference type="ARBA" id="ARBA00012249"/>
    </source>
</evidence>
<dbReference type="Pfam" id="PF03256">
    <property type="entry name" value="ANAPC10"/>
    <property type="match status" value="1"/>
</dbReference>
<dbReference type="Gene3D" id="3.30.40.10">
    <property type="entry name" value="Zinc/RING finger domain, C3HC4 (zinc finger)"/>
    <property type="match status" value="1"/>
</dbReference>
<dbReference type="PANTHER" id="PTHR45943">
    <property type="entry name" value="E3 UBIQUITIN-PROTEIN LIGASE MYCBP2"/>
    <property type="match status" value="1"/>
</dbReference>
<dbReference type="GO" id="GO:0008270">
    <property type="term" value="F:zinc ion binding"/>
    <property type="evidence" value="ECO:0007669"/>
    <property type="project" value="UniProtKB-KW"/>
</dbReference>
<organism evidence="16 17">
    <name type="scientific">Stegodyphus mimosarum</name>
    <name type="common">African social velvet spider</name>
    <dbReference type="NCBI Taxonomy" id="407821"/>
    <lineage>
        <taxon>Eukaryota</taxon>
        <taxon>Metazoa</taxon>
        <taxon>Ecdysozoa</taxon>
        <taxon>Arthropoda</taxon>
        <taxon>Chelicerata</taxon>
        <taxon>Arachnida</taxon>
        <taxon>Araneae</taxon>
        <taxon>Araneomorphae</taxon>
        <taxon>Entelegynae</taxon>
        <taxon>Eresoidea</taxon>
        <taxon>Eresidae</taxon>
        <taxon>Stegodyphus</taxon>
    </lineage>
</organism>
<dbReference type="GO" id="GO:0008582">
    <property type="term" value="P:regulation of synaptic assembly at neuromuscular junction"/>
    <property type="evidence" value="ECO:0007669"/>
    <property type="project" value="TreeGrafter"/>
</dbReference>
<dbReference type="GO" id="GO:0005634">
    <property type="term" value="C:nucleus"/>
    <property type="evidence" value="ECO:0007669"/>
    <property type="project" value="TreeGrafter"/>
</dbReference>
<dbReference type="FunFam" id="3.30.40.10:FF:000078">
    <property type="entry name" value="E3 ubiquitin-protein ligase MYCBP2 isoform X1"/>
    <property type="match status" value="1"/>
</dbReference>
<dbReference type="InterPro" id="IPR004939">
    <property type="entry name" value="APC_su10/DOC_dom"/>
</dbReference>
<dbReference type="SMART" id="SM01337">
    <property type="entry name" value="APC10"/>
    <property type="match status" value="1"/>
</dbReference>
<dbReference type="STRING" id="407821.A0A087US30"/>
<dbReference type="OMA" id="DYYCDYC"/>
<feature type="non-terminal residue" evidence="16">
    <location>
        <position position="1005"/>
    </location>
</feature>
<evidence type="ECO:0000313" key="17">
    <source>
        <dbReference type="Proteomes" id="UP000054359"/>
    </source>
</evidence>
<evidence type="ECO:0000256" key="11">
    <source>
        <dbReference type="ARBA" id="ARBA00022833"/>
    </source>
</evidence>
<evidence type="ECO:0000256" key="8">
    <source>
        <dbReference type="ARBA" id="ARBA00022737"/>
    </source>
</evidence>
<proteinExistence type="inferred from homology"/>
<dbReference type="GO" id="GO:0005886">
    <property type="term" value="C:plasma membrane"/>
    <property type="evidence" value="ECO:0007669"/>
    <property type="project" value="TreeGrafter"/>
</dbReference>
<dbReference type="PROSITE" id="PS50089">
    <property type="entry name" value="ZF_RING_2"/>
    <property type="match status" value="1"/>
</dbReference>
<sequence>MMLLPVGSSLQQIAMRCWCLKFHPEDHSFLHRSHVFSNISKILSRTEEEDDAGASDAYAQVSADIEALKDVTPLIDIKASSRQAMVNSLTDNTTETFWESGDEDRNKVKMLNLSCGSKIQPKMVYIHIDNCRDLGNKVSGVTFKASPSFDEMVKLKQVEVENRYIGWVSCDIPDGKHTCIRIELKGPDNTLRLRQVKVLGSQEGESIRIGKKVSAMQIQQKNCEAETLKVFRLLTSQVFGKLITGEQECSEDKKNIINHDGDRMQLSQSQSTLETNDLKEHMVGILFSRSKLTHLQKQVCSHIVAAIRKEAARVRDEWEALLCSKSQSVEELPKSSDAYCFEMLSMVLALSGSSVGRSYLAQQAGLLRDLFSLLHTGSARVQRQVTSLLRRVLPDVSPPTLASILGVTSLPPTDFSIISEANKENKQEEISFDIHNTGILDVFLACIAKALTVQTKVKGSSTNAKGINTVTLATSIHPRDHVGSRWWLRGCMARKLAEVIIQLLKDMAAGKLTEAWANVTKGAIAENILNLTKLEEHHRSPSECLRTPTLWLALASLCVLDQEHVERLSSGQWVGNCGDGQQSQPRPFCDNHDDSETPAIILCSTCGNLCAECDRYLHLNRKTRCHQRQVFKEEEEAIKVDLHEGCGRTKLFWVMCLADSKTLKAMVEFREGTRGKPSSSGICRFCGSSSSTGLLSIGNVCNEPECQDHGNNVCSKMLPCGHMCGGIYNESPCLPCLHRCGGEISSLKQDADDMCMICFIEALACAPAIQLACGHVFHLHCCRAVLSKKWSGPRITFRFSLCPICQAPMEHSVLKDLLDPAQSLYEDVKRKALMRLEYEGLHKAEAITTPGARFYNDPAGFAMDRYAYYVCYKCKKAYYGGEARCDAEAGAGDDYDPTELVCGACSDVSRAQMCPKHGTDFLEYKCRYCCSVAVFFCFGTTHFCNACHDDFQRVTNIPKAELPHCPAGPKAKQLEGDECPLHVKHPPTGEEFALGCGVCRNAHTF</sequence>
<dbReference type="GO" id="GO:0061630">
    <property type="term" value="F:ubiquitin protein ligase activity"/>
    <property type="evidence" value="ECO:0007669"/>
    <property type="project" value="UniProtKB-EC"/>
</dbReference>
<evidence type="ECO:0000256" key="12">
    <source>
        <dbReference type="ARBA" id="ARBA00023273"/>
    </source>
</evidence>
<evidence type="ECO:0000256" key="9">
    <source>
        <dbReference type="ARBA" id="ARBA00022771"/>
    </source>
</evidence>
<evidence type="ECO:0000256" key="6">
    <source>
        <dbReference type="ARBA" id="ARBA00022679"/>
    </source>
</evidence>
<comment type="similarity">
    <text evidence="4">Belongs to the RING-Cys relay (RCR) family.</text>
</comment>
<evidence type="ECO:0000259" key="15">
    <source>
        <dbReference type="PROSITE" id="PS51284"/>
    </source>
</evidence>
<keyword evidence="8" id="KW-0677">Repeat</keyword>
<dbReference type="EMBL" id="KK121305">
    <property type="protein sequence ID" value="KFM80169.1"/>
    <property type="molecule type" value="Genomic_DNA"/>
</dbReference>
<dbReference type="CDD" id="cd19799">
    <property type="entry name" value="Bbox2_MYCBP2"/>
    <property type="match status" value="1"/>
</dbReference>
<dbReference type="CDD" id="cd16463">
    <property type="entry name" value="RING-H2_PHR"/>
    <property type="match status" value="1"/>
</dbReference>
<keyword evidence="9 13" id="KW-0863">Zinc-finger</keyword>
<feature type="domain" description="RING-type" evidence="14">
    <location>
        <begin position="755"/>
        <end position="806"/>
    </location>
</feature>
<accession>A0A087US30</accession>
<keyword evidence="12" id="KW-0966">Cell projection</keyword>
<reference evidence="16 17" key="1">
    <citation type="submission" date="2013-11" db="EMBL/GenBank/DDBJ databases">
        <title>Genome sequencing of Stegodyphus mimosarum.</title>
        <authorList>
            <person name="Bechsgaard J."/>
        </authorList>
    </citation>
    <scope>NUCLEOTIDE SEQUENCE [LARGE SCALE GENOMIC DNA]</scope>
</reference>
<evidence type="ECO:0000256" key="2">
    <source>
        <dbReference type="ARBA" id="ARBA00004489"/>
    </source>
</evidence>
<dbReference type="SUPFAM" id="SSF57850">
    <property type="entry name" value="RING/U-box"/>
    <property type="match status" value="1"/>
</dbReference>
<keyword evidence="17" id="KW-1185">Reference proteome</keyword>
<dbReference type="InterPro" id="IPR008979">
    <property type="entry name" value="Galactose-bd-like_sf"/>
</dbReference>
<evidence type="ECO:0000259" key="14">
    <source>
        <dbReference type="PROSITE" id="PS50089"/>
    </source>
</evidence>
<evidence type="ECO:0000256" key="3">
    <source>
        <dbReference type="ARBA" id="ARBA00004906"/>
    </source>
</evidence>
<feature type="domain" description="DOC" evidence="15">
    <location>
        <begin position="47"/>
        <end position="225"/>
    </location>
</feature>
<comment type="subcellular location">
    <subcellularLocation>
        <location evidence="2">Cell projection</location>
        <location evidence="2">Axon</location>
    </subcellularLocation>
</comment>
<evidence type="ECO:0000256" key="1">
    <source>
        <dbReference type="ARBA" id="ARBA00000333"/>
    </source>
</evidence>
<dbReference type="InterPro" id="IPR013083">
    <property type="entry name" value="Znf_RING/FYVE/PHD"/>
</dbReference>
<dbReference type="GO" id="GO:0030424">
    <property type="term" value="C:axon"/>
    <property type="evidence" value="ECO:0007669"/>
    <property type="project" value="UniProtKB-SubCell"/>
</dbReference>
<evidence type="ECO:0000256" key="13">
    <source>
        <dbReference type="PROSITE-ProRule" id="PRU00175"/>
    </source>
</evidence>
<dbReference type="SUPFAM" id="SSF49785">
    <property type="entry name" value="Galactose-binding domain-like"/>
    <property type="match status" value="1"/>
</dbReference>
<keyword evidence="10" id="KW-0833">Ubl conjugation pathway</keyword>
<evidence type="ECO:0000256" key="4">
    <source>
        <dbReference type="ARBA" id="ARBA00005415"/>
    </source>
</evidence>
<name>A0A087US30_STEMI</name>
<gene>
    <name evidence="16" type="ORF">X975_01088</name>
</gene>
<dbReference type="Gene3D" id="2.60.120.260">
    <property type="entry name" value="Galactose-binding domain-like"/>
    <property type="match status" value="1"/>
</dbReference>
<dbReference type="EC" id="2.3.2.33" evidence="5"/>
<dbReference type="PROSITE" id="PS51284">
    <property type="entry name" value="DOC"/>
    <property type="match status" value="1"/>
</dbReference>
<keyword evidence="7" id="KW-0479">Metal-binding</keyword>
<keyword evidence="6" id="KW-0808">Transferase</keyword>
<protein>
    <recommendedName>
        <fullName evidence="5">RCR-type E3 ubiquitin transferase</fullName>
        <ecNumber evidence="5">2.3.2.33</ecNumber>
    </recommendedName>
</protein>
<dbReference type="FunFam" id="2.60.120.260:FF:000011">
    <property type="entry name" value="E3 ubiquitin-protein ligase MYCBP2 isoform X1"/>
    <property type="match status" value="1"/>
</dbReference>
<dbReference type="GO" id="GO:0099174">
    <property type="term" value="P:regulation of presynapse organization"/>
    <property type="evidence" value="ECO:0007669"/>
    <property type="project" value="UniProtKB-ARBA"/>
</dbReference>
<dbReference type="PANTHER" id="PTHR45943:SF1">
    <property type="entry name" value="E3 UBIQUITIN-PROTEIN LIGASE MYCBP2"/>
    <property type="match status" value="1"/>
</dbReference>
<dbReference type="InterPro" id="IPR001841">
    <property type="entry name" value="Znf_RING"/>
</dbReference>
<keyword evidence="11" id="KW-0862">Zinc</keyword>
<evidence type="ECO:0000313" key="16">
    <source>
        <dbReference type="EMBL" id="KFM80169.1"/>
    </source>
</evidence>
<comment type="pathway">
    <text evidence="3">Protein modification; protein ubiquitination.</text>
</comment>
<comment type="catalytic activity">
    <reaction evidence="1">
        <text>[E2 ubiquitin-conjugating enzyme]-S-ubiquitinyl-L-cysteine + [acceptor protein]-L-threonine = [E2 ubiquitin-conjugating enzyme]-L-cysteine + [acceptor protein]-3-O-ubiquitinyl-L-threonine.</text>
        <dbReference type="EC" id="2.3.2.33"/>
    </reaction>
</comment>
<dbReference type="Proteomes" id="UP000054359">
    <property type="component" value="Unassembled WGS sequence"/>
</dbReference>
<dbReference type="GO" id="GO:0007411">
    <property type="term" value="P:axon guidance"/>
    <property type="evidence" value="ECO:0007669"/>
    <property type="project" value="TreeGrafter"/>
</dbReference>
<dbReference type="SMART" id="SM00184">
    <property type="entry name" value="RING"/>
    <property type="match status" value="1"/>
</dbReference>
<dbReference type="OrthoDB" id="6416363at2759"/>
<evidence type="ECO:0000256" key="7">
    <source>
        <dbReference type="ARBA" id="ARBA00022723"/>
    </source>
</evidence>